<dbReference type="Proteomes" id="UP000249794">
    <property type="component" value="Unassembled WGS sequence"/>
</dbReference>
<comment type="caution">
    <text evidence="3">The sequence shown here is derived from an EMBL/GenBank/DDBJ whole genome shotgun (WGS) entry which is preliminary data.</text>
</comment>
<reference evidence="4" key="1">
    <citation type="submission" date="2018-04" db="EMBL/GenBank/DDBJ databases">
        <authorList>
            <person name="Cornet L."/>
        </authorList>
    </citation>
    <scope>NUCLEOTIDE SEQUENCE [LARGE SCALE GENOMIC DNA]</scope>
</reference>
<dbReference type="InterPro" id="IPR011051">
    <property type="entry name" value="RmlC_Cupin_sf"/>
</dbReference>
<dbReference type="SUPFAM" id="SSF51182">
    <property type="entry name" value="RmlC-like cupins"/>
    <property type="match status" value="1"/>
</dbReference>
<dbReference type="Pfam" id="PF07883">
    <property type="entry name" value="Cupin_2"/>
    <property type="match status" value="1"/>
</dbReference>
<dbReference type="InterPro" id="IPR051610">
    <property type="entry name" value="GPI/OXD"/>
</dbReference>
<dbReference type="Gene3D" id="2.60.120.10">
    <property type="entry name" value="Jelly Rolls"/>
    <property type="match status" value="1"/>
</dbReference>
<accession>A0A2W4XLP2</accession>
<dbReference type="InterPro" id="IPR014710">
    <property type="entry name" value="RmlC-like_jellyroll"/>
</dbReference>
<dbReference type="PANTHER" id="PTHR35848">
    <property type="entry name" value="OXALATE-BINDING PROTEIN"/>
    <property type="match status" value="1"/>
</dbReference>
<reference evidence="3 4" key="2">
    <citation type="submission" date="2018-06" db="EMBL/GenBank/DDBJ databases">
        <title>Metagenomic assembly of (sub)arctic Cyanobacteria and their associated microbiome from non-axenic cultures.</title>
        <authorList>
            <person name="Baurain D."/>
        </authorList>
    </citation>
    <scope>NUCLEOTIDE SEQUENCE [LARGE SCALE GENOMIC DNA]</scope>
    <source>
        <strain evidence="3">ULC027bin1</strain>
    </source>
</reference>
<evidence type="ECO:0000313" key="3">
    <source>
        <dbReference type="EMBL" id="PZO58363.1"/>
    </source>
</evidence>
<name>A0A2W4XLP2_9CYAN</name>
<sequence length="160" mass="17372">MRIDLSSVPIETGTNYPDEFKAAVSGRDRQRVGKAAGLKNLGVNLTTLTPGAQSALRHWHSAQDEFIYIVQGELVLVTNEGEQTLGPGAMAGFAAGVENAHHLINRSTAPAIYLEIGDKTLPEQAHYPDVDLVYKETIDSHGRFEHKDGKAYPTKGTAFN</sequence>
<protein>
    <submittedName>
        <fullName evidence="3">Cupin</fullName>
    </submittedName>
</protein>
<dbReference type="EMBL" id="QBMP01000035">
    <property type="protein sequence ID" value="PZO58363.1"/>
    <property type="molecule type" value="Genomic_DNA"/>
</dbReference>
<dbReference type="PANTHER" id="PTHR35848:SF9">
    <property type="entry name" value="SLL1358 PROTEIN"/>
    <property type="match status" value="1"/>
</dbReference>
<evidence type="ECO:0000313" key="4">
    <source>
        <dbReference type="Proteomes" id="UP000249794"/>
    </source>
</evidence>
<keyword evidence="1" id="KW-0479">Metal-binding</keyword>
<evidence type="ECO:0000259" key="2">
    <source>
        <dbReference type="Pfam" id="PF07883"/>
    </source>
</evidence>
<dbReference type="AlphaFoldDB" id="A0A2W4XLP2"/>
<proteinExistence type="predicted"/>
<organism evidence="3 4">
    <name type="scientific">Phormidesmis priestleyi</name>
    <dbReference type="NCBI Taxonomy" id="268141"/>
    <lineage>
        <taxon>Bacteria</taxon>
        <taxon>Bacillati</taxon>
        <taxon>Cyanobacteriota</taxon>
        <taxon>Cyanophyceae</taxon>
        <taxon>Leptolyngbyales</taxon>
        <taxon>Leptolyngbyaceae</taxon>
        <taxon>Phormidesmis</taxon>
    </lineage>
</organism>
<dbReference type="InterPro" id="IPR013096">
    <property type="entry name" value="Cupin_2"/>
</dbReference>
<feature type="domain" description="Cupin type-2" evidence="2">
    <location>
        <begin position="45"/>
        <end position="116"/>
    </location>
</feature>
<gene>
    <name evidence="3" type="ORF">DCF15_05430</name>
</gene>
<dbReference type="GO" id="GO:0046872">
    <property type="term" value="F:metal ion binding"/>
    <property type="evidence" value="ECO:0007669"/>
    <property type="project" value="UniProtKB-KW"/>
</dbReference>
<dbReference type="CDD" id="cd02224">
    <property type="entry name" value="cupin_SPO2919-like"/>
    <property type="match status" value="1"/>
</dbReference>
<evidence type="ECO:0000256" key="1">
    <source>
        <dbReference type="ARBA" id="ARBA00022723"/>
    </source>
</evidence>